<reference evidence="7" key="1">
    <citation type="submission" date="2011-05" db="EMBL/GenBank/DDBJ databases">
        <title>The genome sequence of Vittaforma corneae strain ATCC 50505.</title>
        <authorList>
            <consortium name="The Broad Institute Genome Sequencing Platform"/>
            <person name="Cuomo C."/>
            <person name="Didier E."/>
            <person name="Bowers L."/>
            <person name="Young S.K."/>
            <person name="Zeng Q."/>
            <person name="Gargeya S."/>
            <person name="Fitzgerald M."/>
            <person name="Haas B."/>
            <person name="Abouelleil A."/>
            <person name="Alvarado L."/>
            <person name="Arachchi H.M."/>
            <person name="Berlin A."/>
            <person name="Chapman S.B."/>
            <person name="Gearin G."/>
            <person name="Goldberg J."/>
            <person name="Griggs A."/>
            <person name="Gujja S."/>
            <person name="Hansen M."/>
            <person name="Heiman D."/>
            <person name="Howarth C."/>
            <person name="Larimer J."/>
            <person name="Lui A."/>
            <person name="MacDonald P.J.P."/>
            <person name="McCowen C."/>
            <person name="Montmayeur A."/>
            <person name="Murphy C."/>
            <person name="Neiman D."/>
            <person name="Pearson M."/>
            <person name="Priest M."/>
            <person name="Roberts A."/>
            <person name="Saif S."/>
            <person name="Shea T."/>
            <person name="Sisk P."/>
            <person name="Stolte C."/>
            <person name="Sykes S."/>
            <person name="Wortman J."/>
            <person name="Nusbaum C."/>
            <person name="Birren B."/>
        </authorList>
    </citation>
    <scope>NUCLEOTIDE SEQUENCE [LARGE SCALE GENOMIC DNA]</scope>
    <source>
        <strain evidence="7">ATCC 50505</strain>
    </source>
</reference>
<dbReference type="Gene3D" id="1.10.287.10">
    <property type="entry name" value="S15/NS1, RNA-binding"/>
    <property type="match status" value="1"/>
</dbReference>
<evidence type="ECO:0000256" key="4">
    <source>
        <dbReference type="RuleBase" id="RU003919"/>
    </source>
</evidence>
<comment type="similarity">
    <text evidence="1 4">Belongs to the universal ribosomal protein uS15 family.</text>
</comment>
<evidence type="ECO:0000313" key="6">
    <source>
        <dbReference type="EMBL" id="ELA40942.1"/>
    </source>
</evidence>
<dbReference type="FunCoup" id="L2GKW5">
    <property type="interactions" value="184"/>
</dbReference>
<dbReference type="RefSeq" id="XP_007605476.1">
    <property type="nucleotide sequence ID" value="XM_007605414.1"/>
</dbReference>
<dbReference type="Proteomes" id="UP000011082">
    <property type="component" value="Unassembled WGS sequence"/>
</dbReference>
<dbReference type="SMART" id="SM01386">
    <property type="entry name" value="Ribosomal_S13_N"/>
    <property type="match status" value="1"/>
</dbReference>
<dbReference type="GO" id="GO:0070181">
    <property type="term" value="F:small ribosomal subunit rRNA binding"/>
    <property type="evidence" value="ECO:0007669"/>
    <property type="project" value="EnsemblFungi"/>
</dbReference>
<gene>
    <name evidence="6" type="ORF">VICG_02031</name>
</gene>
<dbReference type="EMBL" id="JH370154">
    <property type="protein sequence ID" value="ELA40942.1"/>
    <property type="molecule type" value="Genomic_DNA"/>
</dbReference>
<protein>
    <recommendedName>
        <fullName evidence="5">Small ribosomal subunit protein uS15 N-terminal domain-containing protein</fullName>
    </recommendedName>
</protein>
<evidence type="ECO:0000256" key="3">
    <source>
        <dbReference type="ARBA" id="ARBA00023274"/>
    </source>
</evidence>
<keyword evidence="2 4" id="KW-0689">Ribosomal protein</keyword>
<dbReference type="PROSITE" id="PS00362">
    <property type="entry name" value="RIBOSOMAL_S15"/>
    <property type="match status" value="1"/>
</dbReference>
<dbReference type="GO" id="GO:0003735">
    <property type="term" value="F:structural constituent of ribosome"/>
    <property type="evidence" value="ECO:0007669"/>
    <property type="project" value="EnsemblFungi"/>
</dbReference>
<dbReference type="SUPFAM" id="SSF47060">
    <property type="entry name" value="S15/NS1 RNA-binding domain"/>
    <property type="match status" value="1"/>
</dbReference>
<keyword evidence="7" id="KW-1185">Reference proteome</keyword>
<dbReference type="Pfam" id="PF08069">
    <property type="entry name" value="Ribosomal_S13_N"/>
    <property type="match status" value="1"/>
</dbReference>
<dbReference type="VEuPathDB" id="MicrosporidiaDB:VICG_02031"/>
<feature type="domain" description="Small ribosomal subunit protein uS15 N-terminal" evidence="5">
    <location>
        <begin position="1"/>
        <end position="60"/>
    </location>
</feature>
<dbReference type="CDD" id="cd00353">
    <property type="entry name" value="Ribosomal_S15p_S13e"/>
    <property type="match status" value="1"/>
</dbReference>
<dbReference type="HOGENOM" id="CLU_090139_2_0_1"/>
<dbReference type="InterPro" id="IPR009068">
    <property type="entry name" value="uS15_NS1_RNA-bd_sf"/>
</dbReference>
<evidence type="ECO:0000259" key="5">
    <source>
        <dbReference type="SMART" id="SM01386"/>
    </source>
</evidence>
<dbReference type="AlphaFoldDB" id="L2GKW5"/>
<dbReference type="Pfam" id="PF00312">
    <property type="entry name" value="Ribosomal_S15"/>
    <property type="match status" value="1"/>
</dbReference>
<sequence length="146" mass="16557">MARMHTAGKGQSISMKPLSTTVPTFMTKPIYEIKKDIIQHANKGMVPSAIGNLLRDQYGVGNAKDILGKTILEFCKENNCAPIIPEDLNSLIRKSNVIRLHLLSHRKDNDAKYRLNLINSRVHRLVRYYKETSVLPGNWKPVFTAE</sequence>
<evidence type="ECO:0000313" key="7">
    <source>
        <dbReference type="Proteomes" id="UP000011082"/>
    </source>
</evidence>
<accession>L2GKW5</accession>
<dbReference type="GO" id="GO:0006412">
    <property type="term" value="P:translation"/>
    <property type="evidence" value="ECO:0007669"/>
    <property type="project" value="InterPro"/>
</dbReference>
<dbReference type="GO" id="GO:0000462">
    <property type="term" value="P:maturation of SSU-rRNA from tricistronic rRNA transcript (SSU-rRNA, 5.8S rRNA, LSU-rRNA)"/>
    <property type="evidence" value="ECO:0007669"/>
    <property type="project" value="EnsemblFungi"/>
</dbReference>
<dbReference type="OrthoDB" id="623277at2759"/>
<keyword evidence="3 4" id="KW-0687">Ribonucleoprotein</keyword>
<evidence type="ECO:0000256" key="1">
    <source>
        <dbReference type="ARBA" id="ARBA00008434"/>
    </source>
</evidence>
<dbReference type="GO" id="GO:0022627">
    <property type="term" value="C:cytosolic small ribosomal subunit"/>
    <property type="evidence" value="ECO:0007669"/>
    <property type="project" value="EnsemblFungi"/>
</dbReference>
<dbReference type="STRING" id="993615.L2GKW5"/>
<evidence type="ECO:0000256" key="2">
    <source>
        <dbReference type="ARBA" id="ARBA00022980"/>
    </source>
</evidence>
<name>L2GKW5_VITCO</name>
<dbReference type="InParanoid" id="L2GKW5"/>
<dbReference type="GeneID" id="19882741"/>
<dbReference type="OMA" id="MHTRRKG"/>
<organism evidence="6 7">
    <name type="scientific">Vittaforma corneae (strain ATCC 50505)</name>
    <name type="common">Microsporidian parasite</name>
    <name type="synonym">Nosema corneum</name>
    <dbReference type="NCBI Taxonomy" id="993615"/>
    <lineage>
        <taxon>Eukaryota</taxon>
        <taxon>Fungi</taxon>
        <taxon>Fungi incertae sedis</taxon>
        <taxon>Microsporidia</taxon>
        <taxon>Nosematidae</taxon>
        <taxon>Vittaforma</taxon>
    </lineage>
</organism>
<dbReference type="InterPro" id="IPR012606">
    <property type="entry name" value="Ribosomal_uS15_N"/>
</dbReference>
<dbReference type="InterPro" id="IPR023029">
    <property type="entry name" value="Ribosomal_uS15_arc_euk"/>
</dbReference>
<dbReference type="Gene3D" id="4.10.860.130">
    <property type="match status" value="1"/>
</dbReference>
<dbReference type="PANTHER" id="PTHR11885:SF6">
    <property type="entry name" value="SMALL RIBOSOMAL SUBUNIT PROTEIN US15"/>
    <property type="match status" value="1"/>
</dbReference>
<dbReference type="SMART" id="SM01387">
    <property type="entry name" value="Ribosomal_S15"/>
    <property type="match status" value="1"/>
</dbReference>
<dbReference type="InterPro" id="IPR000589">
    <property type="entry name" value="Ribosomal_uS15"/>
</dbReference>
<dbReference type="PANTHER" id="PTHR11885">
    <property type="entry name" value="RIBOSOMAL PROTEIN S15P/S13E"/>
    <property type="match status" value="1"/>
</dbReference>
<proteinExistence type="inferred from homology"/>